<evidence type="ECO:0000313" key="1">
    <source>
        <dbReference type="Proteomes" id="UP000036681"/>
    </source>
</evidence>
<sequence length="261" mass="30258">ANAWDGPISLSVVVPSDNFNAAINEAKAKVSNDSNKDLRKGLKDPFKIFEKLSAHFIYRNVNGCMGGISTTIGRQYDRLYPINVARNVARLLYAVMKLIVKKIKISLMPRTRRSLYDAYKRGDAIEFHGKYVNGAHSIPGLKDWFERNVTNPSLSTILSYKRHNWEPQFVALSTIPFHDENFPYSIRDNTELRWEMCRLNYTFQLVDDLFMVHPGIKTKVGKLEKLKKIARRSFHYALQQFNRRMDMCCQQTKSICPRFQA</sequence>
<keyword evidence="1" id="KW-1185">Reference proteome</keyword>
<dbReference type="Proteomes" id="UP000036681">
    <property type="component" value="Unplaced"/>
</dbReference>
<accession>A0A0M3IQ08</accession>
<dbReference type="PANTHER" id="PTHR47411:SF3">
    <property type="entry name" value="I-BETA-1,3-N-ACETYLGLUCOSAMINYLTRANSFERASE"/>
    <property type="match status" value="1"/>
</dbReference>
<dbReference type="AlphaFoldDB" id="A0A0M3IQ08"/>
<dbReference type="Pfam" id="PF13896">
    <property type="entry name" value="Glyco_transf_49"/>
    <property type="match status" value="1"/>
</dbReference>
<organism evidence="1 2">
    <name type="scientific">Ascaris lumbricoides</name>
    <name type="common">Giant roundworm</name>
    <dbReference type="NCBI Taxonomy" id="6252"/>
    <lineage>
        <taxon>Eukaryota</taxon>
        <taxon>Metazoa</taxon>
        <taxon>Ecdysozoa</taxon>
        <taxon>Nematoda</taxon>
        <taxon>Chromadorea</taxon>
        <taxon>Rhabditida</taxon>
        <taxon>Spirurina</taxon>
        <taxon>Ascaridomorpha</taxon>
        <taxon>Ascaridoidea</taxon>
        <taxon>Ascarididae</taxon>
        <taxon>Ascaris</taxon>
    </lineage>
</organism>
<reference evidence="2" key="1">
    <citation type="submission" date="2017-02" db="UniProtKB">
        <authorList>
            <consortium name="WormBaseParasite"/>
        </authorList>
    </citation>
    <scope>IDENTIFICATION</scope>
</reference>
<evidence type="ECO:0000313" key="2">
    <source>
        <dbReference type="WBParaSite" id="ALUE_0002083601-mRNA-1"/>
    </source>
</evidence>
<name>A0A0M3IQ08_ASCLU</name>
<dbReference type="PANTHER" id="PTHR47411">
    <property type="entry name" value="B3GNT1, BETA-1,3-N-ACETYLGUCOSAMINYLTRANSFERASE 1, HOMOLOG"/>
    <property type="match status" value="1"/>
</dbReference>
<dbReference type="WBParaSite" id="ALUE_0002083601-mRNA-1">
    <property type="protein sequence ID" value="ALUE_0002083601-mRNA-1"/>
    <property type="gene ID" value="ALUE_0002083601"/>
</dbReference>
<proteinExistence type="predicted"/>
<protein>
    <submittedName>
        <fullName evidence="2">Nucleotid_trans domain-containing protein</fullName>
    </submittedName>
</protein>